<evidence type="ECO:0000256" key="2">
    <source>
        <dbReference type="ARBA" id="ARBA00007991"/>
    </source>
</evidence>
<dbReference type="SUPFAM" id="SSF48371">
    <property type="entry name" value="ARM repeat"/>
    <property type="match status" value="1"/>
</dbReference>
<dbReference type="GO" id="GO:0006606">
    <property type="term" value="P:protein import into nucleus"/>
    <property type="evidence" value="ECO:0007669"/>
    <property type="project" value="EnsemblFungi"/>
</dbReference>
<evidence type="ECO:0000256" key="3">
    <source>
        <dbReference type="ARBA" id="ARBA00022448"/>
    </source>
</evidence>
<dbReference type="OrthoDB" id="361693at2759"/>
<dbReference type="GO" id="GO:0008139">
    <property type="term" value="F:nuclear localization sequence binding"/>
    <property type="evidence" value="ECO:0007669"/>
    <property type="project" value="EnsemblFungi"/>
</dbReference>
<dbReference type="SMART" id="SM00913">
    <property type="entry name" value="IBN_N"/>
    <property type="match status" value="1"/>
</dbReference>
<evidence type="ECO:0000256" key="1">
    <source>
        <dbReference type="ARBA" id="ARBA00004123"/>
    </source>
</evidence>
<dbReference type="RefSeq" id="XP_003670277.1">
    <property type="nucleotide sequence ID" value="XM_003670229.1"/>
</dbReference>
<dbReference type="InterPro" id="IPR001494">
    <property type="entry name" value="Importin-beta_N"/>
</dbReference>
<dbReference type="PANTHER" id="PTHR10997">
    <property type="entry name" value="IMPORTIN-7, 8, 11"/>
    <property type="match status" value="1"/>
</dbReference>
<dbReference type="GO" id="GO:0005635">
    <property type="term" value="C:nuclear envelope"/>
    <property type="evidence" value="ECO:0007669"/>
    <property type="project" value="TreeGrafter"/>
</dbReference>
<keyword evidence="3" id="KW-0813">Transport</keyword>
<comment type="subcellular location">
    <subcellularLocation>
        <location evidence="1">Nucleus</location>
    </subcellularLocation>
</comment>
<dbReference type="Gene3D" id="1.25.10.10">
    <property type="entry name" value="Leucine-rich Repeat Variant"/>
    <property type="match status" value="1"/>
</dbReference>
<dbReference type="GO" id="GO:0061608">
    <property type="term" value="F:nuclear import signal receptor activity"/>
    <property type="evidence" value="ECO:0007669"/>
    <property type="project" value="EnsemblFungi"/>
</dbReference>
<dbReference type="GO" id="GO:0005829">
    <property type="term" value="C:cytosol"/>
    <property type="evidence" value="ECO:0007669"/>
    <property type="project" value="TreeGrafter"/>
</dbReference>
<dbReference type="AlphaFoldDB" id="G0WBB4"/>
<reference evidence="6 7" key="1">
    <citation type="journal article" date="2011" name="Proc. Natl. Acad. Sci. U.S.A.">
        <title>Evolutionary erosion of yeast sex chromosomes by mating-type switching accidents.</title>
        <authorList>
            <person name="Gordon J.L."/>
            <person name="Armisen D."/>
            <person name="Proux-Wera E."/>
            <person name="Oheigeartaigh S.S."/>
            <person name="Byrne K.P."/>
            <person name="Wolfe K.H."/>
        </authorList>
    </citation>
    <scope>NUCLEOTIDE SEQUENCE [LARGE SCALE GENOMIC DNA]</scope>
    <source>
        <strain evidence="7">ATCC 10597 / BCRC 20456 / CBS 421 / NBRC 0211 / NRRL Y-12639</strain>
    </source>
</reference>
<dbReference type="Pfam" id="PF03810">
    <property type="entry name" value="IBN_N"/>
    <property type="match status" value="1"/>
</dbReference>
<dbReference type="GO" id="GO:0031267">
    <property type="term" value="F:small GTPase binding"/>
    <property type="evidence" value="ECO:0007669"/>
    <property type="project" value="InterPro"/>
</dbReference>
<dbReference type="eggNOG" id="KOG1993">
    <property type="taxonomic scope" value="Eukaryota"/>
</dbReference>
<name>G0WBB4_NAUDC</name>
<organism evidence="6 7">
    <name type="scientific">Naumovozyma dairenensis (strain ATCC 10597 / BCRC 20456 / CBS 421 / NBRC 0211 / NRRL Y-12639)</name>
    <name type="common">Saccharomyces dairenensis</name>
    <dbReference type="NCBI Taxonomy" id="1071378"/>
    <lineage>
        <taxon>Eukaryota</taxon>
        <taxon>Fungi</taxon>
        <taxon>Dikarya</taxon>
        <taxon>Ascomycota</taxon>
        <taxon>Saccharomycotina</taxon>
        <taxon>Saccharomycetes</taxon>
        <taxon>Saccharomycetales</taxon>
        <taxon>Saccharomycetaceae</taxon>
        <taxon>Naumovozyma</taxon>
    </lineage>
</organism>
<feature type="domain" description="Importin N-terminal" evidence="5">
    <location>
        <begin position="33"/>
        <end position="105"/>
    </location>
</feature>
<dbReference type="EMBL" id="HE580271">
    <property type="protein sequence ID" value="CCD25034.1"/>
    <property type="molecule type" value="Genomic_DNA"/>
</dbReference>
<evidence type="ECO:0000313" key="7">
    <source>
        <dbReference type="Proteomes" id="UP000000689"/>
    </source>
</evidence>
<keyword evidence="7" id="KW-1185">Reference proteome</keyword>
<accession>G0WBB4</accession>
<dbReference type="GeneID" id="11498924"/>
<dbReference type="PROSITE" id="PS50166">
    <property type="entry name" value="IMPORTIN_B_NT"/>
    <property type="match status" value="1"/>
</dbReference>
<proteinExistence type="inferred from homology"/>
<dbReference type="Pfam" id="PF25758">
    <property type="entry name" value="TPR_IPO11"/>
    <property type="match status" value="1"/>
</dbReference>
<protein>
    <recommendedName>
        <fullName evidence="5">Importin N-terminal domain-containing protein</fullName>
    </recommendedName>
</protein>
<dbReference type="HOGENOM" id="CLU_003886_0_0_1"/>
<dbReference type="OMA" id="SFHYVFH"/>
<sequence length="1029" mass="119614">MSNTATLTELAVLQTLEQAGNPQQAGSQVQKSAEQQLKQWEIQPGYHYYLQSIYLDLSNTLQSRWLAAIQFKNGVDRYWRSSRVHAINKDEKASIRARLFELIDEQNNQLGIQYAQAIAKIARLDFPAEWPDLFEHLESLLSDHNVRCNNVKVYNMLMYINQIIKVLGTARIGRCKPAMQSKVPLIFPLIVRIYLESFDDWTKSKSLSDDDLSKLQVSYLSLKVLRRIVCEGYERPQKDESVCEFMKLSITHFELLLANQEFFNKFDLYEKFIKCYGKLYYNLVTSSPANFILLPCSTSILIVYTKLLFEKAQIVYQENVDVTGDFWEHAAIRGFLLLKRVINFTNKKGVITLKVRSDKASIESSIMKINNEFLHENLVKKLLDVLMDWYLKLRPSELESWFLDPEEWINEQIVASYEYQIRPCAENFFQDLINSFPELLVPYLLNKIENEANHLGDDLDGFLKKDAIYASFQLSASAVSDMVDFDRLLVQVFLPEASNNNTQPDQLKIIRRRVALIIHEWSTVKCSEQSKALCYEFFKNVLASDEDKVVQLTVVQSLRTMIDDWNFNKDVFEPFLTDIVTVLLRKILPSVSLTETRMYVLNTLSDIISQTKPLIDQKLLIEILQVVPNLWEHAANNTSESILANTLLRLLKYLAISLGPHSYLTWDIAIPIISVACNPESSHYQLLNEDGYELWGALLQNYSPKEQSFNTTFIDLLPYLEFGIEAHTEILPTLLELIRSYMLILTQEQIFACESFQRIFTEIARFLLKLREDSFELILQIWEILVLANESDYENALLTNFYQANILSSLFDSVFKEERLSNYQCGQILQIIARISYANPDALLEFLQNYHSQLPTMNENSLLPIHDRRCVYGDMTFEQVIQRFISIWIVCFKDIYDPKFKKVHILGISSLLRSKILVVLTEFENIISLWIDILEEINETSDGDCEKYHLNDIVTEQSMSYHPLTSEQLREHELSKNNDPVHNISLKEFIEQTLRFLEDFLGMGRYNELLSNVNPNLIENLKLFLSLKK</sequence>
<dbReference type="KEGG" id="ndi:NDAI_0E02170"/>
<evidence type="ECO:0000259" key="5">
    <source>
        <dbReference type="PROSITE" id="PS50166"/>
    </source>
</evidence>
<dbReference type="STRING" id="1071378.G0WBB4"/>
<comment type="similarity">
    <text evidence="2">Belongs to the importin beta family.</text>
</comment>
<dbReference type="Proteomes" id="UP000000689">
    <property type="component" value="Chromosome 5"/>
</dbReference>
<dbReference type="PANTHER" id="PTHR10997:SF7">
    <property type="entry name" value="IMPORTIN-11"/>
    <property type="match status" value="1"/>
</dbReference>
<dbReference type="InterPro" id="IPR016024">
    <property type="entry name" value="ARM-type_fold"/>
</dbReference>
<gene>
    <name evidence="6" type="primary">NDAI0E02170</name>
    <name evidence="6" type="ordered locus">NDAI_0E02170</name>
</gene>
<evidence type="ECO:0000313" key="6">
    <source>
        <dbReference type="EMBL" id="CCD25034.1"/>
    </source>
</evidence>
<dbReference type="InterPro" id="IPR058669">
    <property type="entry name" value="TPR_IPO7/11-like"/>
</dbReference>
<keyword evidence="4" id="KW-0539">Nucleus</keyword>
<evidence type="ECO:0000256" key="4">
    <source>
        <dbReference type="ARBA" id="ARBA00023242"/>
    </source>
</evidence>
<dbReference type="InterPro" id="IPR011989">
    <property type="entry name" value="ARM-like"/>
</dbReference>